<dbReference type="PRINTS" id="PR00740">
    <property type="entry name" value="GLHYDRLASE27"/>
</dbReference>
<dbReference type="InterPro" id="IPR002241">
    <property type="entry name" value="Glyco_hydro_27"/>
</dbReference>
<evidence type="ECO:0000256" key="1">
    <source>
        <dbReference type="ARBA" id="ARBA00009743"/>
    </source>
</evidence>
<keyword evidence="9" id="KW-1185">Reference proteome</keyword>
<dbReference type="EMBL" id="JAGRQC010000002">
    <property type="protein sequence ID" value="MBR0552568.1"/>
    <property type="molecule type" value="Genomic_DNA"/>
</dbReference>
<feature type="domain" description="Alpha galactosidase C-terminal" evidence="7">
    <location>
        <begin position="401"/>
        <end position="457"/>
    </location>
</feature>
<name>A0A8T4IC16_9SPHN</name>
<proteinExistence type="inferred from homology"/>
<comment type="caution">
    <text evidence="8">The sequence shown here is derived from an EMBL/GenBank/DDBJ whole genome shotgun (WGS) entry which is preliminary data.</text>
</comment>
<evidence type="ECO:0000313" key="9">
    <source>
        <dbReference type="Proteomes" id="UP000676996"/>
    </source>
</evidence>
<comment type="catalytic activity">
    <reaction evidence="5">
        <text>Hydrolysis of terminal, non-reducing alpha-D-galactose residues in alpha-D-galactosides, including galactose oligosaccharides, galactomannans and galactolipids.</text>
        <dbReference type="EC" id="3.2.1.22"/>
    </reaction>
</comment>
<reference evidence="8" key="1">
    <citation type="submission" date="2021-04" db="EMBL/GenBank/DDBJ databases">
        <title>Ouciella asimina sp. nov., isolated from the surface seawater in the hydrothermal field of Okinawa Trough.</title>
        <authorList>
            <person name="Shuang W."/>
        </authorList>
    </citation>
    <scope>NUCLEOTIDE SEQUENCE</scope>
    <source>
        <strain evidence="8">LXI357</strain>
    </source>
</reference>
<comment type="similarity">
    <text evidence="1 5">Belongs to the glycosyl hydrolase 27 family.</text>
</comment>
<gene>
    <name evidence="8" type="ORF">J7S20_08630</name>
</gene>
<accession>A0A8T4IC16</accession>
<dbReference type="Pfam" id="PF17801">
    <property type="entry name" value="Melibiase_C"/>
    <property type="match status" value="1"/>
</dbReference>
<dbReference type="Proteomes" id="UP000676996">
    <property type="component" value="Unassembled WGS sequence"/>
</dbReference>
<feature type="chain" id="PRO_5035849680" description="Alpha-galactosidase" evidence="6">
    <location>
        <begin position="33"/>
        <end position="463"/>
    </location>
</feature>
<organism evidence="8 9">
    <name type="scientific">Stakelama marina</name>
    <dbReference type="NCBI Taxonomy" id="2826939"/>
    <lineage>
        <taxon>Bacteria</taxon>
        <taxon>Pseudomonadati</taxon>
        <taxon>Pseudomonadota</taxon>
        <taxon>Alphaproteobacteria</taxon>
        <taxon>Sphingomonadales</taxon>
        <taxon>Sphingomonadaceae</taxon>
        <taxon>Stakelama</taxon>
    </lineage>
</organism>
<keyword evidence="5" id="KW-1015">Disulfide bond</keyword>
<sequence>MRASKQNGTARAWLGAMLAVLIAGLAALPVHAEDIAPRPPMGWNSWDAYGLTIDEAQFKDNVRVLAGWKDLGWTYAVIDEGWYMADPFAKDLATRKYRIDAHGRLLPVVARFPSAADGHGLRALGDWVHAQGLKFGIHVIRGIPKAAVEANMPIAGSRFHAAEAADRQATCPWDDGNYGIADNAAGQAYYDSLMRQYAGWGVDFVKVDCIADHPYRPSEIRQIGKAIARSGRPMVLSLSPGPARLKNFDRMNRWSQMWRIADDLWDGWTFDDADWPNGVKSAFANLAKWNGHVGPDSWPDADMLPFGSLRPHPGWGDPRQSRLGDAEMRTAFTLFAIARSPLILGGNLTELDDATRGIVMNHAVIALDQQDRVSHPLSALPASLGGARLWISAPKGQPVDTVAIFNADDAPLHIDAAWSLLGVNAAQLAACDLWKNRPLSASSRVTATVAPHDVLLLGIGDCR</sequence>
<evidence type="ECO:0000256" key="2">
    <source>
        <dbReference type="ARBA" id="ARBA00022729"/>
    </source>
</evidence>
<dbReference type="GO" id="GO:0005975">
    <property type="term" value="P:carbohydrate metabolic process"/>
    <property type="evidence" value="ECO:0007669"/>
    <property type="project" value="InterPro"/>
</dbReference>
<keyword evidence="2 6" id="KW-0732">Signal</keyword>
<evidence type="ECO:0000256" key="4">
    <source>
        <dbReference type="ARBA" id="ARBA00023295"/>
    </source>
</evidence>
<dbReference type="SUPFAM" id="SSF51445">
    <property type="entry name" value="(Trans)glycosidases"/>
    <property type="match status" value="1"/>
</dbReference>
<keyword evidence="4 5" id="KW-0326">Glycosidase</keyword>
<evidence type="ECO:0000259" key="7">
    <source>
        <dbReference type="Pfam" id="PF17801"/>
    </source>
</evidence>
<evidence type="ECO:0000256" key="5">
    <source>
        <dbReference type="RuleBase" id="RU361168"/>
    </source>
</evidence>
<dbReference type="AlphaFoldDB" id="A0A8T4IC16"/>
<keyword evidence="3 5" id="KW-0378">Hydrolase</keyword>
<dbReference type="EC" id="3.2.1.22" evidence="5"/>
<dbReference type="PANTHER" id="PTHR11452:SF42">
    <property type="entry name" value="ALPHA-GALACTOSIDASE"/>
    <property type="match status" value="1"/>
</dbReference>
<dbReference type="Gene3D" id="3.20.20.70">
    <property type="entry name" value="Aldolase class I"/>
    <property type="match status" value="1"/>
</dbReference>
<feature type="signal peptide" evidence="6">
    <location>
        <begin position="1"/>
        <end position="32"/>
    </location>
</feature>
<dbReference type="InterPro" id="IPR013785">
    <property type="entry name" value="Aldolase_TIM"/>
</dbReference>
<evidence type="ECO:0000256" key="6">
    <source>
        <dbReference type="SAM" id="SignalP"/>
    </source>
</evidence>
<evidence type="ECO:0000313" key="8">
    <source>
        <dbReference type="EMBL" id="MBR0552568.1"/>
    </source>
</evidence>
<dbReference type="SUPFAM" id="SSF51011">
    <property type="entry name" value="Glycosyl hydrolase domain"/>
    <property type="match status" value="1"/>
</dbReference>
<dbReference type="PANTHER" id="PTHR11452">
    <property type="entry name" value="ALPHA-GALACTOSIDASE/ALPHA-N-ACETYLGALACTOSAMINIDASE"/>
    <property type="match status" value="1"/>
</dbReference>
<evidence type="ECO:0000256" key="3">
    <source>
        <dbReference type="ARBA" id="ARBA00022801"/>
    </source>
</evidence>
<dbReference type="Gene3D" id="2.60.40.1180">
    <property type="entry name" value="Golgi alpha-mannosidase II"/>
    <property type="match status" value="1"/>
</dbReference>
<dbReference type="InterPro" id="IPR013780">
    <property type="entry name" value="Glyco_hydro_b"/>
</dbReference>
<dbReference type="InterPro" id="IPR017853">
    <property type="entry name" value="GH"/>
</dbReference>
<dbReference type="CDD" id="cd14792">
    <property type="entry name" value="GH27"/>
    <property type="match status" value="1"/>
</dbReference>
<protein>
    <recommendedName>
        <fullName evidence="5">Alpha-galactosidase</fullName>
        <ecNumber evidence="5">3.2.1.22</ecNumber>
    </recommendedName>
    <alternativeName>
        <fullName evidence="5">Melibiase</fullName>
    </alternativeName>
</protein>
<dbReference type="GO" id="GO:0004557">
    <property type="term" value="F:alpha-galactosidase activity"/>
    <property type="evidence" value="ECO:0007669"/>
    <property type="project" value="UniProtKB-EC"/>
</dbReference>
<dbReference type="RefSeq" id="WP_284053843.1">
    <property type="nucleotide sequence ID" value="NZ_JAGRQC010000002.1"/>
</dbReference>
<dbReference type="InterPro" id="IPR041233">
    <property type="entry name" value="Melibiase_C"/>
</dbReference>
<dbReference type="Pfam" id="PF16499">
    <property type="entry name" value="Melibiase_2"/>
    <property type="match status" value="2"/>
</dbReference>